<protein>
    <recommendedName>
        <fullName evidence="23">Protein kinase domain-containing protein</fullName>
    </recommendedName>
</protein>
<dbReference type="PROSITE" id="PS00108">
    <property type="entry name" value="PROTEIN_KINASE_ST"/>
    <property type="match status" value="1"/>
</dbReference>
<dbReference type="InterPro" id="IPR008271">
    <property type="entry name" value="Ser/Thr_kinase_AS"/>
</dbReference>
<keyword evidence="12 18" id="KW-1133">Transmembrane helix</keyword>
<evidence type="ECO:0000256" key="7">
    <source>
        <dbReference type="ARBA" id="ARBA00022729"/>
    </source>
</evidence>
<dbReference type="SMART" id="SM00220">
    <property type="entry name" value="S_TKc"/>
    <property type="match status" value="1"/>
</dbReference>
<dbReference type="InterPro" id="IPR018097">
    <property type="entry name" value="EGF_Ca-bd_CS"/>
</dbReference>
<keyword evidence="5" id="KW-0808">Transferase</keyword>
<evidence type="ECO:0000256" key="13">
    <source>
        <dbReference type="ARBA" id="ARBA00023136"/>
    </source>
</evidence>
<dbReference type="CDD" id="cd00054">
    <property type="entry name" value="EGF_CA"/>
    <property type="match status" value="1"/>
</dbReference>
<dbReference type="Gene3D" id="2.10.25.10">
    <property type="entry name" value="Laminin"/>
    <property type="match status" value="2"/>
</dbReference>
<dbReference type="GO" id="GO:0005524">
    <property type="term" value="F:ATP binding"/>
    <property type="evidence" value="ECO:0007669"/>
    <property type="project" value="UniProtKB-UniRule"/>
</dbReference>
<keyword evidence="10" id="KW-0418">Kinase</keyword>
<dbReference type="PROSITE" id="PS50011">
    <property type="entry name" value="PROTEIN_KINASE_DOM"/>
    <property type="match status" value="1"/>
</dbReference>
<feature type="domain" description="EGF-like" evidence="20">
    <location>
        <begin position="138"/>
        <end position="178"/>
    </location>
</feature>
<dbReference type="EMBL" id="CM029049">
    <property type="protein sequence ID" value="KAG2570407.1"/>
    <property type="molecule type" value="Genomic_DNA"/>
</dbReference>
<dbReference type="Gene3D" id="1.10.510.10">
    <property type="entry name" value="Transferase(Phosphotransferase) domain 1"/>
    <property type="match status" value="1"/>
</dbReference>
<evidence type="ECO:0000256" key="9">
    <source>
        <dbReference type="ARBA" id="ARBA00022741"/>
    </source>
</evidence>
<evidence type="ECO:0000256" key="2">
    <source>
        <dbReference type="ARBA" id="ARBA00022527"/>
    </source>
</evidence>
<dbReference type="GO" id="GO:0004674">
    <property type="term" value="F:protein serine/threonine kinase activity"/>
    <property type="evidence" value="ECO:0007669"/>
    <property type="project" value="UniProtKB-KW"/>
</dbReference>
<evidence type="ECO:0000256" key="5">
    <source>
        <dbReference type="ARBA" id="ARBA00022679"/>
    </source>
</evidence>
<gene>
    <name evidence="21" type="ORF">PVAP13_7KG046727</name>
</gene>
<dbReference type="PROSITE" id="PS01187">
    <property type="entry name" value="EGF_CA"/>
    <property type="match status" value="1"/>
</dbReference>
<evidence type="ECO:0000256" key="6">
    <source>
        <dbReference type="ARBA" id="ARBA00022692"/>
    </source>
</evidence>
<comment type="subcellular location">
    <subcellularLocation>
        <location evidence="1">Membrane</location>
        <topology evidence="1">Single-pass type I membrane protein</topology>
    </subcellularLocation>
</comment>
<comment type="function">
    <text evidence="15">Serine/threonine-protein kinase that may function as a signaling receptor of extracellular matrix component. Binding to pectin may have significance in the control of cell expansion, morphogenesis and development.</text>
</comment>
<feature type="transmembrane region" description="Helical" evidence="18">
    <location>
        <begin position="181"/>
        <end position="205"/>
    </location>
</feature>
<keyword evidence="8" id="KW-0677">Repeat</keyword>
<keyword evidence="13 18" id="KW-0472">Membrane</keyword>
<dbReference type="GO" id="GO:0007166">
    <property type="term" value="P:cell surface receptor signaling pathway"/>
    <property type="evidence" value="ECO:0007669"/>
    <property type="project" value="InterPro"/>
</dbReference>
<dbReference type="PROSITE" id="PS00010">
    <property type="entry name" value="ASX_HYDROXYL"/>
    <property type="match status" value="1"/>
</dbReference>
<evidence type="ECO:0000313" key="21">
    <source>
        <dbReference type="EMBL" id="KAG2570407.1"/>
    </source>
</evidence>
<proteinExistence type="predicted"/>
<name>A0A8T0Q699_PANVG</name>
<organism evidence="21 22">
    <name type="scientific">Panicum virgatum</name>
    <name type="common">Blackwell switchgrass</name>
    <dbReference type="NCBI Taxonomy" id="38727"/>
    <lineage>
        <taxon>Eukaryota</taxon>
        <taxon>Viridiplantae</taxon>
        <taxon>Streptophyta</taxon>
        <taxon>Embryophyta</taxon>
        <taxon>Tracheophyta</taxon>
        <taxon>Spermatophyta</taxon>
        <taxon>Magnoliopsida</taxon>
        <taxon>Liliopsida</taxon>
        <taxon>Poales</taxon>
        <taxon>Poaceae</taxon>
        <taxon>PACMAD clade</taxon>
        <taxon>Panicoideae</taxon>
        <taxon>Panicodae</taxon>
        <taxon>Paniceae</taxon>
        <taxon>Panicinae</taxon>
        <taxon>Panicum</taxon>
        <taxon>Panicum sect. Hiantes</taxon>
    </lineage>
</organism>
<reference evidence="21" key="1">
    <citation type="submission" date="2020-05" db="EMBL/GenBank/DDBJ databases">
        <title>WGS assembly of Panicum virgatum.</title>
        <authorList>
            <person name="Lovell J.T."/>
            <person name="Jenkins J."/>
            <person name="Shu S."/>
            <person name="Juenger T.E."/>
            <person name="Schmutz J."/>
        </authorList>
    </citation>
    <scope>NUCLEOTIDE SEQUENCE</scope>
    <source>
        <strain evidence="21">AP13</strain>
    </source>
</reference>
<keyword evidence="11 17" id="KW-0067">ATP-binding</keyword>
<dbReference type="SMART" id="SM00181">
    <property type="entry name" value="EGF"/>
    <property type="match status" value="2"/>
</dbReference>
<feature type="binding site" evidence="17">
    <location>
        <position position="293"/>
    </location>
    <ligand>
        <name>ATP</name>
        <dbReference type="ChEBI" id="CHEBI:30616"/>
    </ligand>
</feature>
<evidence type="ECO:0000256" key="18">
    <source>
        <dbReference type="SAM" id="Phobius"/>
    </source>
</evidence>
<sequence>MGRSSYAVRLRWLNYPEHDHDHDAQTPVSVFVTEKGWFQARMVGITGPFSISSWFFGIKEHNITAPVVLDWAVPWPLQLQGPGGGWTCSSGDATGGLCRSSNSYCVDEASSNSTRKGYVCKCQIGYQGNPYIRGGCQDIDECRLPGKCYGSCTNTPGGYLCRCPRGTQGDAYKRNGCSYSVGLSMVLGISSAGGLLLLVLGVVFLKQKFEAQRKKNLRQRCFNQNRGRLLIQMLSQRADIAERMIITLDEIEKATKNFDRARELGGGGHGTVYKGILSSHHVVAIKRSKIIIKREINEFINEVAILSQVNHRNIVKLIGCCLETEVPLLVYEFISNGTLYSHLHVSNGISISWDYRLRIAVQTARALAYLHSSISVPIFHRDIKSSNILLDDNLTAKLTDFGASRFIPVDQTGVNTVVQGTLGYLDPMYYCTGHFSDKSDVYSFGVLLIELLTRRKPASYRSLEGFGLVKQFCNLLLEGNLSHVLDSQVVDEGAEKWMMLPNWQHNA</sequence>
<dbReference type="InterPro" id="IPR000719">
    <property type="entry name" value="Prot_kinase_dom"/>
</dbReference>
<evidence type="ECO:0000256" key="3">
    <source>
        <dbReference type="ARBA" id="ARBA00022536"/>
    </source>
</evidence>
<keyword evidence="7" id="KW-0732">Signal</keyword>
<evidence type="ECO:0000256" key="4">
    <source>
        <dbReference type="ARBA" id="ARBA00022553"/>
    </source>
</evidence>
<keyword evidence="22" id="KW-1185">Reference proteome</keyword>
<dbReference type="PROSITE" id="PS00107">
    <property type="entry name" value="PROTEIN_KINASE_ATP"/>
    <property type="match status" value="1"/>
</dbReference>
<dbReference type="FunFam" id="2.10.25.10:FF:000038">
    <property type="entry name" value="Fibrillin 2"/>
    <property type="match status" value="1"/>
</dbReference>
<keyword evidence="4" id="KW-0597">Phosphoprotein</keyword>
<keyword evidence="3 16" id="KW-0245">EGF-like domain</keyword>
<dbReference type="SUPFAM" id="SSF57196">
    <property type="entry name" value="EGF/Laminin"/>
    <property type="match status" value="1"/>
</dbReference>
<comment type="caution">
    <text evidence="16">Lacks conserved residue(s) required for the propagation of feature annotation.</text>
</comment>
<evidence type="ECO:0000256" key="11">
    <source>
        <dbReference type="ARBA" id="ARBA00022840"/>
    </source>
</evidence>
<dbReference type="InterPro" id="IPR045274">
    <property type="entry name" value="WAK-like"/>
</dbReference>
<evidence type="ECO:0000313" key="22">
    <source>
        <dbReference type="Proteomes" id="UP000823388"/>
    </source>
</evidence>
<evidence type="ECO:0000259" key="20">
    <source>
        <dbReference type="PROSITE" id="PS50026"/>
    </source>
</evidence>
<dbReference type="Gene3D" id="3.30.200.20">
    <property type="entry name" value="Phosphorylase Kinase, domain 1"/>
    <property type="match status" value="1"/>
</dbReference>
<evidence type="ECO:0000256" key="17">
    <source>
        <dbReference type="PROSITE-ProRule" id="PRU10141"/>
    </source>
</evidence>
<dbReference type="SMART" id="SM00179">
    <property type="entry name" value="EGF_CA"/>
    <property type="match status" value="1"/>
</dbReference>
<dbReference type="InterPro" id="IPR000742">
    <property type="entry name" value="EGF"/>
</dbReference>
<evidence type="ECO:0000256" key="15">
    <source>
        <dbReference type="ARBA" id="ARBA00058961"/>
    </source>
</evidence>
<feature type="domain" description="Protein kinase" evidence="19">
    <location>
        <begin position="258"/>
        <end position="507"/>
    </location>
</feature>
<dbReference type="InterPro" id="IPR000152">
    <property type="entry name" value="EGF-type_Asp/Asn_hydroxyl_site"/>
</dbReference>
<evidence type="ECO:0000256" key="8">
    <source>
        <dbReference type="ARBA" id="ARBA00022737"/>
    </source>
</evidence>
<evidence type="ECO:0000256" key="12">
    <source>
        <dbReference type="ARBA" id="ARBA00022989"/>
    </source>
</evidence>
<dbReference type="SUPFAM" id="SSF56112">
    <property type="entry name" value="Protein kinase-like (PK-like)"/>
    <property type="match status" value="1"/>
</dbReference>
<dbReference type="FunFam" id="3.30.200.20:FF:000043">
    <property type="entry name" value="Wall-associated receptor kinase 2"/>
    <property type="match status" value="1"/>
</dbReference>
<dbReference type="PANTHER" id="PTHR27005:SF215">
    <property type="entry name" value="OS09G0562600 PROTEIN"/>
    <property type="match status" value="1"/>
</dbReference>
<dbReference type="PANTHER" id="PTHR27005">
    <property type="entry name" value="WALL-ASSOCIATED RECEPTOR KINASE-LIKE 21"/>
    <property type="match status" value="1"/>
</dbReference>
<evidence type="ECO:0008006" key="23">
    <source>
        <dbReference type="Google" id="ProtNLM"/>
    </source>
</evidence>
<dbReference type="InterPro" id="IPR011009">
    <property type="entry name" value="Kinase-like_dom_sf"/>
</dbReference>
<evidence type="ECO:0000256" key="1">
    <source>
        <dbReference type="ARBA" id="ARBA00004479"/>
    </source>
</evidence>
<dbReference type="InterPro" id="IPR001245">
    <property type="entry name" value="Ser-Thr/Tyr_kinase_cat_dom"/>
</dbReference>
<dbReference type="Pfam" id="PF07714">
    <property type="entry name" value="PK_Tyr_Ser-Thr"/>
    <property type="match status" value="1"/>
</dbReference>
<dbReference type="InterPro" id="IPR017441">
    <property type="entry name" value="Protein_kinase_ATP_BS"/>
</dbReference>
<keyword evidence="2" id="KW-0723">Serine/threonine-protein kinase</keyword>
<dbReference type="GO" id="GO:0005886">
    <property type="term" value="C:plasma membrane"/>
    <property type="evidence" value="ECO:0007669"/>
    <property type="project" value="TreeGrafter"/>
</dbReference>
<comment type="caution">
    <text evidence="21">The sequence shown here is derived from an EMBL/GenBank/DDBJ whole genome shotgun (WGS) entry which is preliminary data.</text>
</comment>
<keyword evidence="14 16" id="KW-1015">Disulfide bond</keyword>
<keyword evidence="9 17" id="KW-0547">Nucleotide-binding</keyword>
<dbReference type="InterPro" id="IPR001881">
    <property type="entry name" value="EGF-like_Ca-bd_dom"/>
</dbReference>
<accession>A0A8T0Q699</accession>
<evidence type="ECO:0000256" key="14">
    <source>
        <dbReference type="ARBA" id="ARBA00023157"/>
    </source>
</evidence>
<evidence type="ECO:0000256" key="10">
    <source>
        <dbReference type="ARBA" id="ARBA00022777"/>
    </source>
</evidence>
<dbReference type="FunFam" id="1.10.510.10:FF:000084">
    <property type="entry name" value="Wall-associated receptor kinase 2"/>
    <property type="match status" value="1"/>
</dbReference>
<dbReference type="GO" id="GO:0005509">
    <property type="term" value="F:calcium ion binding"/>
    <property type="evidence" value="ECO:0007669"/>
    <property type="project" value="InterPro"/>
</dbReference>
<evidence type="ECO:0000259" key="19">
    <source>
        <dbReference type="PROSITE" id="PS50011"/>
    </source>
</evidence>
<feature type="disulfide bond" evidence="16">
    <location>
        <begin position="142"/>
        <end position="152"/>
    </location>
</feature>
<dbReference type="PROSITE" id="PS50026">
    <property type="entry name" value="EGF_3"/>
    <property type="match status" value="1"/>
</dbReference>
<keyword evidence="6 18" id="KW-0812">Transmembrane</keyword>
<dbReference type="AlphaFoldDB" id="A0A8T0Q699"/>
<dbReference type="Proteomes" id="UP000823388">
    <property type="component" value="Chromosome 7K"/>
</dbReference>
<evidence type="ECO:0000256" key="16">
    <source>
        <dbReference type="PROSITE-ProRule" id="PRU00076"/>
    </source>
</evidence>